<dbReference type="EMBL" id="JAUCBP010000007">
    <property type="protein sequence ID" value="MDM7860277.1"/>
    <property type="molecule type" value="Genomic_DNA"/>
</dbReference>
<keyword evidence="3" id="KW-1185">Reference proteome</keyword>
<dbReference type="Proteomes" id="UP001234343">
    <property type="component" value="Unassembled WGS sequence"/>
</dbReference>
<keyword evidence="1" id="KW-0472">Membrane</keyword>
<feature type="transmembrane region" description="Helical" evidence="1">
    <location>
        <begin position="29"/>
        <end position="47"/>
    </location>
</feature>
<keyword evidence="1" id="KW-0812">Transmembrane</keyword>
<reference evidence="2 3" key="1">
    <citation type="submission" date="2023-06" db="EMBL/GenBank/DDBJ databases">
        <title>Alteromonas sp. ASW11-36 isolated from intertidal sand.</title>
        <authorList>
            <person name="Li Y."/>
        </authorList>
    </citation>
    <scope>NUCLEOTIDE SEQUENCE [LARGE SCALE GENOMIC DNA]</scope>
    <source>
        <strain evidence="2 3">ASW11-36</strain>
    </source>
</reference>
<gene>
    <name evidence="2" type="ORF">QTP81_06690</name>
</gene>
<accession>A0ABT7SVQ3</accession>
<comment type="caution">
    <text evidence="2">The sequence shown here is derived from an EMBL/GenBank/DDBJ whole genome shotgun (WGS) entry which is preliminary data.</text>
</comment>
<name>A0ABT7SVQ3_9ALTE</name>
<feature type="transmembrane region" description="Helical" evidence="1">
    <location>
        <begin position="53"/>
        <end position="72"/>
    </location>
</feature>
<keyword evidence="1" id="KW-1133">Transmembrane helix</keyword>
<sequence>MVEVEQQASPNTVITLLPNRSASWASTKLLMAAMIFFVMVIAIAWAFVGAWVILPFAGFEVGLLAYIMYRVCHSTYRSEVIKISPDAVEVMRGKLPLHNYRESYTFNRSDVHVEIIETENDWHLPDIRIVTNTQSLRVGGFLNLSDRKQLAKQLRNCGLPNCRTHWWKQD</sequence>
<organism evidence="2 3">
    <name type="scientific">Alteromonas arenosi</name>
    <dbReference type="NCBI Taxonomy" id="3055817"/>
    <lineage>
        <taxon>Bacteria</taxon>
        <taxon>Pseudomonadati</taxon>
        <taxon>Pseudomonadota</taxon>
        <taxon>Gammaproteobacteria</taxon>
        <taxon>Alteromonadales</taxon>
        <taxon>Alteromonadaceae</taxon>
        <taxon>Alteromonas/Salinimonas group</taxon>
        <taxon>Alteromonas</taxon>
    </lineage>
</organism>
<evidence type="ECO:0000313" key="2">
    <source>
        <dbReference type="EMBL" id="MDM7860277.1"/>
    </source>
</evidence>
<dbReference type="RefSeq" id="WP_289364577.1">
    <property type="nucleotide sequence ID" value="NZ_JAUCBP010000007.1"/>
</dbReference>
<evidence type="ECO:0000313" key="3">
    <source>
        <dbReference type="Proteomes" id="UP001234343"/>
    </source>
</evidence>
<dbReference type="Pfam" id="PF10003">
    <property type="entry name" value="DUF2244"/>
    <property type="match status" value="1"/>
</dbReference>
<evidence type="ECO:0000256" key="1">
    <source>
        <dbReference type="SAM" id="Phobius"/>
    </source>
</evidence>
<dbReference type="InterPro" id="IPR019253">
    <property type="entry name" value="DUF2244_TM"/>
</dbReference>
<proteinExistence type="predicted"/>
<protein>
    <submittedName>
        <fullName evidence="2">DUF2244 domain-containing protein</fullName>
    </submittedName>
</protein>